<dbReference type="Proteomes" id="UP000054047">
    <property type="component" value="Unassembled WGS sequence"/>
</dbReference>
<dbReference type="EMBL" id="KN777643">
    <property type="protein sequence ID" value="KIH44454.1"/>
    <property type="molecule type" value="Genomic_DNA"/>
</dbReference>
<keyword evidence="2" id="KW-1185">Reference proteome</keyword>
<dbReference type="AlphaFoldDB" id="A0A0C2FCM3"/>
<gene>
    <name evidence="1" type="ORF">ANCDUO_25520</name>
</gene>
<sequence length="113" mass="13346">MQAIDYRSVCPQKDRFFQRHCIIANTLPEYDYILFLVADMDVVNPKRRIEEYLDSKADIIFYDRFYNWEIAAGSYLVKNTTWAQNFLYGLANYESRLPNSFHGTNNGALHVSY</sequence>
<organism evidence="1 2">
    <name type="scientific">Ancylostoma duodenale</name>
    <dbReference type="NCBI Taxonomy" id="51022"/>
    <lineage>
        <taxon>Eukaryota</taxon>
        <taxon>Metazoa</taxon>
        <taxon>Ecdysozoa</taxon>
        <taxon>Nematoda</taxon>
        <taxon>Chromadorea</taxon>
        <taxon>Rhabditida</taxon>
        <taxon>Rhabditina</taxon>
        <taxon>Rhabditomorpha</taxon>
        <taxon>Strongyloidea</taxon>
        <taxon>Ancylostomatidae</taxon>
        <taxon>Ancylostomatinae</taxon>
        <taxon>Ancylostoma</taxon>
    </lineage>
</organism>
<dbReference type="PANTHER" id="PTHR31562:SF9">
    <property type="entry name" value="GLYCOSYLTRANSFERASE FAMILY 8 PROTEIN"/>
    <property type="match status" value="1"/>
</dbReference>
<accession>A0A0C2FCM3</accession>
<name>A0A0C2FCM3_9BILA</name>
<dbReference type="Pfam" id="PF03314">
    <property type="entry name" value="DUF273"/>
    <property type="match status" value="1"/>
</dbReference>
<dbReference type="OrthoDB" id="407658at2759"/>
<dbReference type="InterPro" id="IPR029044">
    <property type="entry name" value="Nucleotide-diphossugar_trans"/>
</dbReference>
<reference evidence="1 2" key="1">
    <citation type="submission" date="2013-12" db="EMBL/GenBank/DDBJ databases">
        <title>Draft genome of the parsitic nematode Ancylostoma duodenale.</title>
        <authorList>
            <person name="Mitreva M."/>
        </authorList>
    </citation>
    <scope>NUCLEOTIDE SEQUENCE [LARGE SCALE GENOMIC DNA]</scope>
    <source>
        <strain evidence="1 2">Zhejiang</strain>
    </source>
</reference>
<dbReference type="InterPro" id="IPR004988">
    <property type="entry name" value="DUF273"/>
</dbReference>
<proteinExistence type="predicted"/>
<protein>
    <submittedName>
        <fullName evidence="1">Uncharacterized protein</fullName>
    </submittedName>
</protein>
<evidence type="ECO:0000313" key="1">
    <source>
        <dbReference type="EMBL" id="KIH44454.1"/>
    </source>
</evidence>
<dbReference type="PANTHER" id="PTHR31562">
    <property type="entry name" value="PROTEIN CBG18972"/>
    <property type="match status" value="1"/>
</dbReference>
<dbReference type="Gene3D" id="3.90.550.10">
    <property type="entry name" value="Spore Coat Polysaccharide Biosynthesis Protein SpsA, Chain A"/>
    <property type="match status" value="1"/>
</dbReference>
<evidence type="ECO:0000313" key="2">
    <source>
        <dbReference type="Proteomes" id="UP000054047"/>
    </source>
</evidence>